<dbReference type="AlphaFoldDB" id="A0A0N5CRV8"/>
<gene>
    <name evidence="1" type="ORF">TCLT_LOCUS2959</name>
</gene>
<dbReference type="STRING" id="103827.A0A0N5CRV8"/>
<keyword evidence="2" id="KW-1185">Reference proteome</keyword>
<dbReference type="PANTHER" id="PTHR18901">
    <property type="entry name" value="2-DEOXYGLUCOSE-6-PHOSPHATE PHOSPHATASE 2"/>
    <property type="match status" value="1"/>
</dbReference>
<evidence type="ECO:0000313" key="1">
    <source>
        <dbReference type="EMBL" id="VDM99185.1"/>
    </source>
</evidence>
<dbReference type="SFLD" id="SFLDS00003">
    <property type="entry name" value="Haloacid_Dehalogenase"/>
    <property type="match status" value="1"/>
</dbReference>
<protein>
    <submittedName>
        <fullName evidence="3">Pseudouridine-5'-monophosphatase</fullName>
    </submittedName>
</protein>
<proteinExistence type="predicted"/>
<name>A0A0N5CRV8_THECL</name>
<dbReference type="SUPFAM" id="SSF56784">
    <property type="entry name" value="HAD-like"/>
    <property type="match status" value="1"/>
</dbReference>
<dbReference type="Proteomes" id="UP000276776">
    <property type="component" value="Unassembled WGS sequence"/>
</dbReference>
<evidence type="ECO:0000313" key="2">
    <source>
        <dbReference type="Proteomes" id="UP000276776"/>
    </source>
</evidence>
<dbReference type="FunFam" id="3.40.50.1000:FF:000055">
    <property type="entry name" value="Haloacid dehalogenase-like hydrolase family protein"/>
    <property type="match status" value="1"/>
</dbReference>
<dbReference type="Pfam" id="PF00702">
    <property type="entry name" value="Hydrolase"/>
    <property type="match status" value="1"/>
</dbReference>
<dbReference type="WBParaSite" id="TCLT_0000295801-mRNA-1">
    <property type="protein sequence ID" value="TCLT_0000295801-mRNA-1"/>
    <property type="gene ID" value="TCLT_0000295801"/>
</dbReference>
<dbReference type="OMA" id="FHHMVMG"/>
<accession>A0A0N5CRV8</accession>
<dbReference type="InterPro" id="IPR036412">
    <property type="entry name" value="HAD-like_sf"/>
</dbReference>
<dbReference type="EMBL" id="UYYF01000835">
    <property type="protein sequence ID" value="VDM99185.1"/>
    <property type="molecule type" value="Genomic_DNA"/>
</dbReference>
<evidence type="ECO:0000313" key="3">
    <source>
        <dbReference type="WBParaSite" id="TCLT_0000295801-mRNA-1"/>
    </source>
</evidence>
<dbReference type="InterPro" id="IPR023214">
    <property type="entry name" value="HAD_sf"/>
</dbReference>
<dbReference type="OrthoDB" id="40579at2759"/>
<dbReference type="PANTHER" id="PTHR18901:SF38">
    <property type="entry name" value="PSEUDOURIDINE-5'-PHOSPHATASE"/>
    <property type="match status" value="1"/>
</dbReference>
<sequence>MRTATKIKVTHVIFDLDGLLLDSESIYTRVNEEIMLSYGKRYTMGLKAKMAGMKMDDGIKLMLEQENLTGRVTLEQYRKKYLELSDKYLPDSKLMPGAMRLVKHFAKHFIPMALCTGSNTAEFKVKMQNHSELSKLISLRVLADDPAVMRGKPAPDSFLVTMQRFPQKPASAANVVVFEDSVNGVLAAIAAGMQVVMVPDLRYSKPPVECKGKISMVLKSLLEFQPELLGLPPFD</sequence>
<dbReference type="InterPro" id="IPR023198">
    <property type="entry name" value="PGP-like_dom2"/>
</dbReference>
<organism evidence="3">
    <name type="scientific">Thelazia callipaeda</name>
    <name type="common">Oriental eyeworm</name>
    <name type="synonym">Parasitic nematode</name>
    <dbReference type="NCBI Taxonomy" id="103827"/>
    <lineage>
        <taxon>Eukaryota</taxon>
        <taxon>Metazoa</taxon>
        <taxon>Ecdysozoa</taxon>
        <taxon>Nematoda</taxon>
        <taxon>Chromadorea</taxon>
        <taxon>Rhabditida</taxon>
        <taxon>Spirurina</taxon>
        <taxon>Spiruromorpha</taxon>
        <taxon>Thelazioidea</taxon>
        <taxon>Thelaziidae</taxon>
        <taxon>Thelazia</taxon>
    </lineage>
</organism>
<dbReference type="GO" id="GO:0016791">
    <property type="term" value="F:phosphatase activity"/>
    <property type="evidence" value="ECO:0007669"/>
    <property type="project" value="TreeGrafter"/>
</dbReference>
<dbReference type="SFLD" id="SFLDG01129">
    <property type="entry name" value="C1.5:_HAD__Beta-PGM__Phosphata"/>
    <property type="match status" value="1"/>
</dbReference>
<dbReference type="Gene3D" id="3.40.50.1000">
    <property type="entry name" value="HAD superfamily/HAD-like"/>
    <property type="match status" value="1"/>
</dbReference>
<reference evidence="3" key="1">
    <citation type="submission" date="2017-02" db="UniProtKB">
        <authorList>
            <consortium name="WormBaseParasite"/>
        </authorList>
    </citation>
    <scope>IDENTIFICATION</scope>
</reference>
<dbReference type="InterPro" id="IPR006439">
    <property type="entry name" value="HAD-SF_hydro_IA"/>
</dbReference>
<dbReference type="NCBIfam" id="TIGR01509">
    <property type="entry name" value="HAD-SF-IA-v3"/>
    <property type="match status" value="1"/>
</dbReference>
<dbReference type="Gene3D" id="1.10.150.240">
    <property type="entry name" value="Putative phosphatase, domain 2"/>
    <property type="match status" value="1"/>
</dbReference>
<reference evidence="1 2" key="2">
    <citation type="submission" date="2018-11" db="EMBL/GenBank/DDBJ databases">
        <authorList>
            <consortium name="Pathogen Informatics"/>
        </authorList>
    </citation>
    <scope>NUCLEOTIDE SEQUENCE [LARGE SCALE GENOMIC DNA]</scope>
</reference>